<dbReference type="GO" id="GO:0005886">
    <property type="term" value="C:plasma membrane"/>
    <property type="evidence" value="ECO:0007669"/>
    <property type="project" value="UniProtKB-SubCell"/>
</dbReference>
<feature type="transmembrane region" description="Helical" evidence="6">
    <location>
        <begin position="246"/>
        <end position="269"/>
    </location>
</feature>
<comment type="subcellular location">
    <subcellularLocation>
        <location evidence="1">Cell membrane</location>
        <topology evidence="1">Multi-pass membrane protein</topology>
    </subcellularLocation>
</comment>
<dbReference type="Proteomes" id="UP000249754">
    <property type="component" value="Unassembled WGS sequence"/>
</dbReference>
<feature type="transmembrane region" description="Helical" evidence="6">
    <location>
        <begin position="220"/>
        <end position="239"/>
    </location>
</feature>
<dbReference type="PANTHER" id="PTHR32322">
    <property type="entry name" value="INNER MEMBRANE TRANSPORTER"/>
    <property type="match status" value="1"/>
</dbReference>
<evidence type="ECO:0000259" key="7">
    <source>
        <dbReference type="Pfam" id="PF00892"/>
    </source>
</evidence>
<evidence type="ECO:0000256" key="5">
    <source>
        <dbReference type="ARBA" id="ARBA00023136"/>
    </source>
</evidence>
<dbReference type="RefSeq" id="WP_111633295.1">
    <property type="nucleotide sequence ID" value="NZ_QLLR01000005.1"/>
</dbReference>
<evidence type="ECO:0000313" key="9">
    <source>
        <dbReference type="Proteomes" id="UP000249754"/>
    </source>
</evidence>
<feature type="transmembrane region" description="Helical" evidence="6">
    <location>
        <begin position="127"/>
        <end position="146"/>
    </location>
</feature>
<evidence type="ECO:0000256" key="2">
    <source>
        <dbReference type="ARBA" id="ARBA00022475"/>
    </source>
</evidence>
<reference evidence="8 9" key="1">
    <citation type="submission" date="2018-06" db="EMBL/GenBank/DDBJ databases">
        <title>Genomic Encyclopedia of Archaeal and Bacterial Type Strains, Phase II (KMG-II): from individual species to whole genera.</title>
        <authorList>
            <person name="Goeker M."/>
        </authorList>
    </citation>
    <scope>NUCLEOTIDE SEQUENCE [LARGE SCALE GENOMIC DNA]</scope>
    <source>
        <strain evidence="8 9">DSM 14825</strain>
    </source>
</reference>
<keyword evidence="5 6" id="KW-0472">Membrane</keyword>
<feature type="domain" description="EamA" evidence="7">
    <location>
        <begin position="7"/>
        <end position="143"/>
    </location>
</feature>
<dbReference type="InterPro" id="IPR050638">
    <property type="entry name" value="AA-Vitamin_Transporters"/>
</dbReference>
<dbReference type="AlphaFoldDB" id="A0A327T5K8"/>
<protein>
    <submittedName>
        <fullName evidence="8">Drug/metabolite transporter (DMT)-like permease</fullName>
    </submittedName>
</protein>
<dbReference type="Gene3D" id="1.10.3730.20">
    <property type="match status" value="2"/>
</dbReference>
<evidence type="ECO:0000256" key="4">
    <source>
        <dbReference type="ARBA" id="ARBA00022989"/>
    </source>
</evidence>
<dbReference type="InterPro" id="IPR000620">
    <property type="entry name" value="EamA_dom"/>
</dbReference>
<dbReference type="SUPFAM" id="SSF103481">
    <property type="entry name" value="Multidrug resistance efflux transporter EmrE"/>
    <property type="match status" value="2"/>
</dbReference>
<keyword evidence="3 6" id="KW-0812">Transmembrane</keyword>
<evidence type="ECO:0000256" key="1">
    <source>
        <dbReference type="ARBA" id="ARBA00004651"/>
    </source>
</evidence>
<feature type="domain" description="EamA" evidence="7">
    <location>
        <begin position="157"/>
        <end position="293"/>
    </location>
</feature>
<feature type="transmembrane region" description="Helical" evidence="6">
    <location>
        <begin position="187"/>
        <end position="208"/>
    </location>
</feature>
<dbReference type="Pfam" id="PF00892">
    <property type="entry name" value="EamA"/>
    <property type="match status" value="2"/>
</dbReference>
<sequence>MKNKQTSAIVWLVFVMLVWGSTYAVIKSVVNVLPPGCFAFVRFVIALLCLLPVYLANHKTIAAQQFKKGDYWWLFLMGITGVSGYYVFFNYSLMYTSASSGALIQGFIPICIALSGVFFLKERLSGVQITGICLSFIGVVLVGLIGADDQGEKSSLTGNLLMMAAALCWTAYTLVSRKLKHLNPIIITFWSGCIGTAILLPLAIYEFSQWNEPVQIGLKGWLALIYLGAISSALCYLMYNKALEKLPAALVGNFLNLDILIGVLIAVLFLQEQVSIVQVAGGVFILSGLILSSRKKTV</sequence>
<evidence type="ECO:0000313" key="8">
    <source>
        <dbReference type="EMBL" id="RAJ33057.1"/>
    </source>
</evidence>
<feature type="transmembrane region" description="Helical" evidence="6">
    <location>
        <begin position="100"/>
        <end position="120"/>
    </location>
</feature>
<feature type="transmembrane region" description="Helical" evidence="6">
    <location>
        <begin position="69"/>
        <end position="88"/>
    </location>
</feature>
<proteinExistence type="predicted"/>
<organism evidence="8 9">
    <name type="scientific">Pedobacter cryoconitis</name>
    <dbReference type="NCBI Taxonomy" id="188932"/>
    <lineage>
        <taxon>Bacteria</taxon>
        <taxon>Pseudomonadati</taxon>
        <taxon>Bacteroidota</taxon>
        <taxon>Sphingobacteriia</taxon>
        <taxon>Sphingobacteriales</taxon>
        <taxon>Sphingobacteriaceae</taxon>
        <taxon>Pedobacter</taxon>
    </lineage>
</organism>
<feature type="transmembrane region" description="Helical" evidence="6">
    <location>
        <begin position="275"/>
        <end position="292"/>
    </location>
</feature>
<dbReference type="InterPro" id="IPR037185">
    <property type="entry name" value="EmrE-like"/>
</dbReference>
<name>A0A327T5K8_9SPHI</name>
<keyword evidence="2" id="KW-1003">Cell membrane</keyword>
<feature type="transmembrane region" description="Helical" evidence="6">
    <location>
        <begin position="40"/>
        <end position="57"/>
    </location>
</feature>
<dbReference type="EMBL" id="QLLR01000005">
    <property type="protein sequence ID" value="RAJ33057.1"/>
    <property type="molecule type" value="Genomic_DNA"/>
</dbReference>
<accession>A0A327T5K8</accession>
<evidence type="ECO:0000256" key="3">
    <source>
        <dbReference type="ARBA" id="ARBA00022692"/>
    </source>
</evidence>
<gene>
    <name evidence="8" type="ORF">LY11_01747</name>
</gene>
<dbReference type="PANTHER" id="PTHR32322:SF18">
    <property type="entry name" value="S-ADENOSYLMETHIONINE_S-ADENOSYLHOMOCYSTEINE TRANSPORTER"/>
    <property type="match status" value="1"/>
</dbReference>
<keyword evidence="4 6" id="KW-1133">Transmembrane helix</keyword>
<evidence type="ECO:0000256" key="6">
    <source>
        <dbReference type="SAM" id="Phobius"/>
    </source>
</evidence>
<feature type="transmembrane region" description="Helical" evidence="6">
    <location>
        <begin position="158"/>
        <end position="175"/>
    </location>
</feature>
<comment type="caution">
    <text evidence="8">The sequence shown here is derived from an EMBL/GenBank/DDBJ whole genome shotgun (WGS) entry which is preliminary data.</text>
</comment>
<dbReference type="OrthoDB" id="1098926at2"/>